<keyword evidence="1" id="KW-0472">Membrane</keyword>
<dbReference type="Proteomes" id="UP000019114">
    <property type="component" value="Unassembled WGS sequence"/>
</dbReference>
<feature type="transmembrane region" description="Helical" evidence="1">
    <location>
        <begin position="49"/>
        <end position="66"/>
    </location>
</feature>
<keyword evidence="1" id="KW-0812">Transmembrane</keyword>
<dbReference type="AlphaFoldDB" id="W4IRL5"/>
<proteinExistence type="predicted"/>
<evidence type="ECO:0000256" key="1">
    <source>
        <dbReference type="SAM" id="Phobius"/>
    </source>
</evidence>
<reference evidence="2" key="1">
    <citation type="submission" date="2013-02" db="EMBL/GenBank/DDBJ databases">
        <title>The Genome Annotation of Plasmodium falciparum NF135/5.C10.</title>
        <authorList>
            <consortium name="The Broad Institute Genome Sequencing Platform"/>
            <consortium name="The Broad Institute Genome Sequencing Center for Infectious Disease"/>
            <person name="Neafsey D."/>
            <person name="Hoffman S."/>
            <person name="Volkman S."/>
            <person name="Rosenthal P."/>
            <person name="Walker B."/>
            <person name="Young S.K."/>
            <person name="Zeng Q."/>
            <person name="Gargeya S."/>
            <person name="Fitzgerald M."/>
            <person name="Haas B."/>
            <person name="Abouelleil A."/>
            <person name="Allen A.W."/>
            <person name="Alvarado L."/>
            <person name="Arachchi H.M."/>
            <person name="Berlin A.M."/>
            <person name="Chapman S.B."/>
            <person name="Gainer-Dewar J."/>
            <person name="Goldberg J."/>
            <person name="Griggs A."/>
            <person name="Gujja S."/>
            <person name="Hansen M."/>
            <person name="Howarth C."/>
            <person name="Imamovic A."/>
            <person name="Ireland A."/>
            <person name="Larimer J."/>
            <person name="McCowan C."/>
            <person name="Murphy C."/>
            <person name="Pearson M."/>
            <person name="Poon T.W."/>
            <person name="Priest M."/>
            <person name="Roberts A."/>
            <person name="Saif S."/>
            <person name="Shea T."/>
            <person name="Sisk P."/>
            <person name="Sykes S."/>
            <person name="Wortman J."/>
            <person name="Nusbaum C."/>
            <person name="Birren B."/>
        </authorList>
    </citation>
    <scope>NUCLEOTIDE SEQUENCE [LARGE SCALE GENOMIC DNA]</scope>
    <source>
        <strain evidence="2">NF135/5.C10</strain>
    </source>
</reference>
<reference evidence="2" key="2">
    <citation type="submission" date="2013-02" db="EMBL/GenBank/DDBJ databases">
        <title>The Genome Sequence of Plasmodium falciparum NF135/5.C10.</title>
        <authorList>
            <consortium name="The Broad Institute Genome Sequencing Platform"/>
            <consortium name="The Broad Institute Genome Sequencing Center for Infectious Disease"/>
            <person name="Neafsey D."/>
            <person name="Cheeseman I."/>
            <person name="Volkman S."/>
            <person name="Adams J."/>
            <person name="Walker B."/>
            <person name="Young S.K."/>
            <person name="Zeng Q."/>
            <person name="Gargeya S."/>
            <person name="Fitzgerald M."/>
            <person name="Haas B."/>
            <person name="Abouelleil A."/>
            <person name="Alvarado L."/>
            <person name="Arachchi H.M."/>
            <person name="Berlin A.M."/>
            <person name="Chapman S.B."/>
            <person name="Dewar J."/>
            <person name="Goldberg J."/>
            <person name="Griggs A."/>
            <person name="Gujja S."/>
            <person name="Hansen M."/>
            <person name="Howarth C."/>
            <person name="Imamovic A."/>
            <person name="Larimer J."/>
            <person name="McCowan C."/>
            <person name="Murphy C."/>
            <person name="Neiman D."/>
            <person name="Pearson M."/>
            <person name="Priest M."/>
            <person name="Roberts A."/>
            <person name="Saif S."/>
            <person name="Shea T."/>
            <person name="Sisk P."/>
            <person name="Sykes S."/>
            <person name="Wortman J."/>
            <person name="Nusbaum C."/>
            <person name="Birren B."/>
        </authorList>
    </citation>
    <scope>NUCLEOTIDE SEQUENCE [LARGE SCALE GENOMIC DNA]</scope>
    <source>
        <strain evidence="2">NF135/5.C10</strain>
    </source>
</reference>
<name>W4IRL5_PLAFA</name>
<feature type="transmembrane region" description="Helical" evidence="1">
    <location>
        <begin position="21"/>
        <end position="43"/>
    </location>
</feature>
<accession>W4IRL5</accession>
<organism evidence="2">
    <name type="scientific">Plasmodium falciparum NF135/5.C10</name>
    <dbReference type="NCBI Taxonomy" id="1036726"/>
    <lineage>
        <taxon>Eukaryota</taxon>
        <taxon>Sar</taxon>
        <taxon>Alveolata</taxon>
        <taxon>Apicomplexa</taxon>
        <taxon>Aconoidasida</taxon>
        <taxon>Haemosporida</taxon>
        <taxon>Plasmodiidae</taxon>
        <taxon>Plasmodium</taxon>
        <taxon>Plasmodium (Laverania)</taxon>
    </lineage>
</organism>
<evidence type="ECO:0000313" key="2">
    <source>
        <dbReference type="EMBL" id="ETW45634.1"/>
    </source>
</evidence>
<feature type="transmembrane region" description="Helical" evidence="1">
    <location>
        <begin position="78"/>
        <end position="94"/>
    </location>
</feature>
<protein>
    <submittedName>
        <fullName evidence="2">Uncharacterized protein</fullName>
    </submittedName>
</protein>
<sequence length="121" mass="14003">MRAQPPVSIPIRSIINTDNGIVMNLLITNLSNLFICLGCEYISSYSLNILFFIWFVLLYELFFDNLSKPEQSITNKSCTYSFFFISPCISYFWNDFLFGGFIFCDIVKILLFLSCPLQCVL</sequence>
<gene>
    <name evidence="2" type="ORF">PFNF135_00154</name>
</gene>
<keyword evidence="1" id="KW-1133">Transmembrane helix</keyword>
<dbReference type="EMBL" id="KI926016">
    <property type="protein sequence ID" value="ETW45634.1"/>
    <property type="molecule type" value="Genomic_DNA"/>
</dbReference>